<organism evidence="3 4">
    <name type="scientific">Labilithrix luteola</name>
    <dbReference type="NCBI Taxonomy" id="1391654"/>
    <lineage>
        <taxon>Bacteria</taxon>
        <taxon>Pseudomonadati</taxon>
        <taxon>Myxococcota</taxon>
        <taxon>Polyangia</taxon>
        <taxon>Polyangiales</taxon>
        <taxon>Labilitrichaceae</taxon>
        <taxon>Labilithrix</taxon>
    </lineage>
</organism>
<dbReference type="Pfam" id="PF14371">
    <property type="entry name" value="DUF4412"/>
    <property type="match status" value="1"/>
</dbReference>
<name>A0A0K1Q2C7_9BACT</name>
<feature type="region of interest" description="Disordered" evidence="1">
    <location>
        <begin position="126"/>
        <end position="157"/>
    </location>
</feature>
<feature type="domain" description="DUF4412" evidence="2">
    <location>
        <begin position="45"/>
        <end position="253"/>
    </location>
</feature>
<feature type="region of interest" description="Disordered" evidence="1">
    <location>
        <begin position="281"/>
        <end position="300"/>
    </location>
</feature>
<feature type="compositionally biased region" description="Pro residues" evidence="1">
    <location>
        <begin position="291"/>
        <end position="300"/>
    </location>
</feature>
<dbReference type="InterPro" id="IPR025524">
    <property type="entry name" value="DUF4412"/>
</dbReference>
<proteinExistence type="predicted"/>
<evidence type="ECO:0000256" key="1">
    <source>
        <dbReference type="SAM" id="MobiDB-lite"/>
    </source>
</evidence>
<dbReference type="KEGG" id="llu:AKJ09_06203"/>
<dbReference type="EMBL" id="CP012333">
    <property type="protein sequence ID" value="AKU99539.1"/>
    <property type="molecule type" value="Genomic_DNA"/>
</dbReference>
<keyword evidence="4" id="KW-1185">Reference proteome</keyword>
<evidence type="ECO:0000259" key="2">
    <source>
        <dbReference type="Pfam" id="PF14371"/>
    </source>
</evidence>
<dbReference type="AlphaFoldDB" id="A0A0K1Q2C7"/>
<evidence type="ECO:0000313" key="4">
    <source>
        <dbReference type="Proteomes" id="UP000064967"/>
    </source>
</evidence>
<sequence length="300" mass="31119">MAICAGAATAACNKIPGLSKGDADGGSSQGSGSGGGILSFLGGNFEGELTMQLTNHEGGKPATPKTLVFGLKSPKVRIDVPADIAPGNPMLGGGAGVVIDPPQKKAYALLPAQKKAIVIDFSKPKEQRLPQLPSMPSQPGKPSMPSTPPEPPKVEKTGKKDVIAGYECDEWKITSKTNRADVCVAEGIKWIDLTDLGMESPELALAAAMSDVNRFPLRAVVYDQNNVETTRMVATKIDKKKLDDARFVVPPDYQVVDLAAMFSAFAGAGAGAPGAAGAGLPPTFHSGKLPPGFPPPKRAH</sequence>
<gene>
    <name evidence="3" type="ORF">AKJ09_06203</name>
</gene>
<evidence type="ECO:0000313" key="3">
    <source>
        <dbReference type="EMBL" id="AKU99539.1"/>
    </source>
</evidence>
<reference evidence="3 4" key="1">
    <citation type="submission" date="2015-08" db="EMBL/GenBank/DDBJ databases">
        <authorList>
            <person name="Babu N.S."/>
            <person name="Beckwith C.J."/>
            <person name="Beseler K.G."/>
            <person name="Brison A."/>
            <person name="Carone J.V."/>
            <person name="Caskin T.P."/>
            <person name="Diamond M."/>
            <person name="Durham M.E."/>
            <person name="Foxe J.M."/>
            <person name="Go M."/>
            <person name="Henderson B.A."/>
            <person name="Jones I.B."/>
            <person name="McGettigan J.A."/>
            <person name="Micheletti S.J."/>
            <person name="Nasrallah M.E."/>
            <person name="Ortiz D."/>
            <person name="Piller C.R."/>
            <person name="Privatt S.R."/>
            <person name="Schneider S.L."/>
            <person name="Sharp S."/>
            <person name="Smith T.C."/>
            <person name="Stanton J.D."/>
            <person name="Ullery H.E."/>
            <person name="Wilson R.J."/>
            <person name="Serrano M.G."/>
            <person name="Buck G."/>
            <person name="Lee V."/>
            <person name="Wang Y."/>
            <person name="Carvalho R."/>
            <person name="Voegtly L."/>
            <person name="Shi R."/>
            <person name="Duckworth R."/>
            <person name="Johnson A."/>
            <person name="Loviza R."/>
            <person name="Walstead R."/>
            <person name="Shah Z."/>
            <person name="Kiflezghi M."/>
            <person name="Wade K."/>
            <person name="Ball S.L."/>
            <person name="Bradley K.W."/>
            <person name="Asai D.J."/>
            <person name="Bowman C.A."/>
            <person name="Russell D.A."/>
            <person name="Pope W.H."/>
            <person name="Jacobs-Sera D."/>
            <person name="Hendrix R.W."/>
            <person name="Hatfull G.F."/>
        </authorList>
    </citation>
    <scope>NUCLEOTIDE SEQUENCE [LARGE SCALE GENOMIC DNA]</scope>
    <source>
        <strain evidence="3 4">DSM 27648</strain>
    </source>
</reference>
<dbReference type="Proteomes" id="UP000064967">
    <property type="component" value="Chromosome"/>
</dbReference>
<dbReference type="STRING" id="1391654.AKJ09_06203"/>
<accession>A0A0K1Q2C7</accession>
<protein>
    <recommendedName>
        <fullName evidence="2">DUF4412 domain-containing protein</fullName>
    </recommendedName>
</protein>